<dbReference type="GO" id="GO:0004722">
    <property type="term" value="F:protein serine/threonine phosphatase activity"/>
    <property type="evidence" value="ECO:0007669"/>
    <property type="project" value="InterPro"/>
</dbReference>
<dbReference type="PROSITE" id="PS51746">
    <property type="entry name" value="PPM_2"/>
    <property type="match status" value="1"/>
</dbReference>
<sequence>MSSLRKRVAELLGNCRPPKRRSTRGEEASPSGSSESEDAWFDAASAALEPAASAAPPPLPPVDPGTRVEQLVHAVHADIGTRPYMEDAHAAARLSHDARAYAVFDGHGGAHVSAHCARHLLPRAREALAAALARRAAAAPAPAAPAPASGAPPEGAAIAAALRSAFAGVDGELARKKEAHVCGTTAAVAVVTDDWIYTANCGDSRVVLIRTNRALPLTVDHAPTRHDERERVRRAGGKVVWQNGLRVMGALSMTRAIGDHFLRRHGVIADPEIAAVRRSGADELLIIATDGLWNFVSVEEAAAVARRALARAAALPRRAAALVVPRALTKLALARGGSDNVCVVAVDLRPPGPGEDAAGGDAEAALGALLSAGEGAAAAAPAGAPAAPAPAAPRAWSGGGAAASPFQAASFELPAVNLPRIRTRPGAAFDDASAGAASMLLPVPLLGAAAAMGRSASDSLARERVASPLAMLRAQSAPALRLNFGQTVTTAGPSDGPAAAPAAGPAARAPSAAAAPGEAPPCGCLTAVCRGGCGAQACALAARASLPSPGLQGFAPPVAVADA</sequence>
<dbReference type="AlphaFoldDB" id="A0A2V0NSH4"/>
<dbReference type="Gene3D" id="3.60.40.10">
    <property type="entry name" value="PPM-type phosphatase domain"/>
    <property type="match status" value="1"/>
</dbReference>
<name>A0A2V0NSH4_9CHLO</name>
<dbReference type="Proteomes" id="UP000247498">
    <property type="component" value="Unassembled WGS sequence"/>
</dbReference>
<dbReference type="InterPro" id="IPR015655">
    <property type="entry name" value="PP2C"/>
</dbReference>
<keyword evidence="4" id="KW-1185">Reference proteome</keyword>
<organism evidence="3 4">
    <name type="scientific">Raphidocelis subcapitata</name>
    <dbReference type="NCBI Taxonomy" id="307507"/>
    <lineage>
        <taxon>Eukaryota</taxon>
        <taxon>Viridiplantae</taxon>
        <taxon>Chlorophyta</taxon>
        <taxon>core chlorophytes</taxon>
        <taxon>Chlorophyceae</taxon>
        <taxon>CS clade</taxon>
        <taxon>Sphaeropleales</taxon>
        <taxon>Selenastraceae</taxon>
        <taxon>Raphidocelis</taxon>
    </lineage>
</organism>
<reference evidence="3 4" key="1">
    <citation type="journal article" date="2018" name="Sci. Rep.">
        <title>Raphidocelis subcapitata (=Pseudokirchneriella subcapitata) provides an insight into genome evolution and environmental adaptations in the Sphaeropleales.</title>
        <authorList>
            <person name="Suzuki S."/>
            <person name="Yamaguchi H."/>
            <person name="Nakajima N."/>
            <person name="Kawachi M."/>
        </authorList>
    </citation>
    <scope>NUCLEOTIDE SEQUENCE [LARGE SCALE GENOMIC DNA]</scope>
    <source>
        <strain evidence="3 4">NIES-35</strain>
    </source>
</reference>
<evidence type="ECO:0000256" key="1">
    <source>
        <dbReference type="SAM" id="MobiDB-lite"/>
    </source>
</evidence>
<proteinExistence type="predicted"/>
<accession>A0A2V0NSH4</accession>
<evidence type="ECO:0000313" key="4">
    <source>
        <dbReference type="Proteomes" id="UP000247498"/>
    </source>
</evidence>
<feature type="compositionally biased region" description="Low complexity" evidence="1">
    <location>
        <begin position="43"/>
        <end position="54"/>
    </location>
</feature>
<feature type="domain" description="PPM-type phosphatase" evidence="2">
    <location>
        <begin position="72"/>
        <end position="348"/>
    </location>
</feature>
<feature type="region of interest" description="Disordered" evidence="1">
    <location>
        <begin position="1"/>
        <end position="65"/>
    </location>
</feature>
<dbReference type="EMBL" id="BDRX01000005">
    <property type="protein sequence ID" value="GBF88483.1"/>
    <property type="molecule type" value="Genomic_DNA"/>
</dbReference>
<evidence type="ECO:0000313" key="3">
    <source>
        <dbReference type="EMBL" id="GBF88483.1"/>
    </source>
</evidence>
<dbReference type="SMART" id="SM00332">
    <property type="entry name" value="PP2Cc"/>
    <property type="match status" value="1"/>
</dbReference>
<protein>
    <recommendedName>
        <fullName evidence="2">PPM-type phosphatase domain-containing protein</fullName>
    </recommendedName>
</protein>
<dbReference type="PANTHER" id="PTHR47992">
    <property type="entry name" value="PROTEIN PHOSPHATASE"/>
    <property type="match status" value="1"/>
</dbReference>
<dbReference type="SUPFAM" id="SSF81606">
    <property type="entry name" value="PP2C-like"/>
    <property type="match status" value="1"/>
</dbReference>
<dbReference type="CDD" id="cd00143">
    <property type="entry name" value="PP2Cc"/>
    <property type="match status" value="1"/>
</dbReference>
<evidence type="ECO:0000259" key="2">
    <source>
        <dbReference type="PROSITE" id="PS51746"/>
    </source>
</evidence>
<dbReference type="SMART" id="SM00331">
    <property type="entry name" value="PP2C_SIG"/>
    <property type="match status" value="1"/>
</dbReference>
<dbReference type="InterPro" id="IPR036457">
    <property type="entry name" value="PPM-type-like_dom_sf"/>
</dbReference>
<dbReference type="InterPro" id="IPR001932">
    <property type="entry name" value="PPM-type_phosphatase-like_dom"/>
</dbReference>
<dbReference type="STRING" id="307507.A0A2V0NSH4"/>
<gene>
    <name evidence="3" type="ORF">Rsub_01196</name>
</gene>
<comment type="caution">
    <text evidence="3">The sequence shown here is derived from an EMBL/GenBank/DDBJ whole genome shotgun (WGS) entry which is preliminary data.</text>
</comment>
<dbReference type="InParanoid" id="A0A2V0NSH4"/>
<dbReference type="Pfam" id="PF00481">
    <property type="entry name" value="PP2C"/>
    <property type="match status" value="1"/>
</dbReference>
<dbReference type="OrthoDB" id="10264738at2759"/>